<dbReference type="PANTHER" id="PTHR43731">
    <property type="entry name" value="RHOMBOID PROTEASE"/>
    <property type="match status" value="1"/>
</dbReference>
<evidence type="ECO:0000256" key="6">
    <source>
        <dbReference type="ARBA" id="ARBA00023136"/>
    </source>
</evidence>
<evidence type="ECO:0000256" key="3">
    <source>
        <dbReference type="ARBA" id="ARBA00022692"/>
    </source>
</evidence>
<sequence>MNLFAMRRGYWLTPAIIYINAAIFLFTVAYTQSIMWFPARALVELGANFGPLTLDGQWWRLLTSVFLHGGLLHIVFNAIVLANIGIFLEPLLGRVSFIIVYLLTGLLASTASLVFNDNVVSVGASGAIFGMYGFFLALLTTNLFKPDFRSMFLKNTLGFVGLNIAIGFFGPIDNAAHIGGLVSGFVLGYVWLPYVRRRAQRQRPGPF</sequence>
<dbReference type="PANTHER" id="PTHR43731:SF14">
    <property type="entry name" value="PRESENILIN-ASSOCIATED RHOMBOID-LIKE PROTEIN, MITOCHONDRIAL"/>
    <property type="match status" value="1"/>
</dbReference>
<feature type="transmembrane region" description="Helical" evidence="7">
    <location>
        <begin position="121"/>
        <end position="139"/>
    </location>
</feature>
<comment type="subcellular location">
    <subcellularLocation>
        <location evidence="1">Membrane</location>
        <topology evidence="1">Multi-pass membrane protein</topology>
    </subcellularLocation>
</comment>
<dbReference type="InterPro" id="IPR022764">
    <property type="entry name" value="Peptidase_S54_rhomboid_dom"/>
</dbReference>
<evidence type="ECO:0000256" key="4">
    <source>
        <dbReference type="ARBA" id="ARBA00022801"/>
    </source>
</evidence>
<comment type="similarity">
    <text evidence="2">Belongs to the peptidase S54 family.</text>
</comment>
<organism evidence="9 10">
    <name type="scientific">Saccharospirillum salsuginis</name>
    <dbReference type="NCBI Taxonomy" id="418750"/>
    <lineage>
        <taxon>Bacteria</taxon>
        <taxon>Pseudomonadati</taxon>
        <taxon>Pseudomonadota</taxon>
        <taxon>Gammaproteobacteria</taxon>
        <taxon>Oceanospirillales</taxon>
        <taxon>Saccharospirillaceae</taxon>
        <taxon>Saccharospirillum</taxon>
    </lineage>
</organism>
<keyword evidence="10" id="KW-1185">Reference proteome</keyword>
<evidence type="ECO:0000259" key="8">
    <source>
        <dbReference type="Pfam" id="PF01694"/>
    </source>
</evidence>
<dbReference type="EMBL" id="BMXR01000014">
    <property type="protein sequence ID" value="GGX71333.1"/>
    <property type="molecule type" value="Genomic_DNA"/>
</dbReference>
<dbReference type="AlphaFoldDB" id="A0A918NGI2"/>
<dbReference type="InterPro" id="IPR035952">
    <property type="entry name" value="Rhomboid-like_sf"/>
</dbReference>
<accession>A0A918NGI2</accession>
<evidence type="ECO:0000256" key="2">
    <source>
        <dbReference type="ARBA" id="ARBA00009045"/>
    </source>
</evidence>
<feature type="transmembrane region" description="Helical" evidence="7">
    <location>
        <begin position="58"/>
        <end position="88"/>
    </location>
</feature>
<evidence type="ECO:0000256" key="1">
    <source>
        <dbReference type="ARBA" id="ARBA00004141"/>
    </source>
</evidence>
<keyword evidence="5 7" id="KW-1133">Transmembrane helix</keyword>
<dbReference type="GO" id="GO:0016020">
    <property type="term" value="C:membrane"/>
    <property type="evidence" value="ECO:0007669"/>
    <property type="project" value="UniProtKB-SubCell"/>
</dbReference>
<keyword evidence="4" id="KW-0378">Hydrolase</keyword>
<dbReference type="InterPro" id="IPR050925">
    <property type="entry name" value="Rhomboid_protease_S54"/>
</dbReference>
<reference evidence="9" key="1">
    <citation type="journal article" date="2014" name="Int. J. Syst. Evol. Microbiol.">
        <title>Complete genome sequence of Corynebacterium casei LMG S-19264T (=DSM 44701T), isolated from a smear-ripened cheese.</title>
        <authorList>
            <consortium name="US DOE Joint Genome Institute (JGI-PGF)"/>
            <person name="Walter F."/>
            <person name="Albersmeier A."/>
            <person name="Kalinowski J."/>
            <person name="Ruckert C."/>
        </authorList>
    </citation>
    <scope>NUCLEOTIDE SEQUENCE</scope>
    <source>
        <strain evidence="9">KCTC 22169</strain>
    </source>
</reference>
<protein>
    <recommendedName>
        <fullName evidence="8">Peptidase S54 rhomboid domain-containing protein</fullName>
    </recommendedName>
</protein>
<feature type="transmembrane region" description="Helical" evidence="7">
    <location>
        <begin position="12"/>
        <end position="38"/>
    </location>
</feature>
<dbReference type="RefSeq" id="WP_189612759.1">
    <property type="nucleotide sequence ID" value="NZ_BMXR01000014.1"/>
</dbReference>
<feature type="transmembrane region" description="Helical" evidence="7">
    <location>
        <begin position="151"/>
        <end position="169"/>
    </location>
</feature>
<reference evidence="9" key="2">
    <citation type="submission" date="2020-09" db="EMBL/GenBank/DDBJ databases">
        <authorList>
            <person name="Sun Q."/>
            <person name="Kim S."/>
        </authorList>
    </citation>
    <scope>NUCLEOTIDE SEQUENCE</scope>
    <source>
        <strain evidence="9">KCTC 22169</strain>
    </source>
</reference>
<dbReference type="Gene3D" id="1.20.1540.10">
    <property type="entry name" value="Rhomboid-like"/>
    <property type="match status" value="1"/>
</dbReference>
<feature type="transmembrane region" description="Helical" evidence="7">
    <location>
        <begin position="175"/>
        <end position="194"/>
    </location>
</feature>
<evidence type="ECO:0000313" key="10">
    <source>
        <dbReference type="Proteomes" id="UP000626148"/>
    </source>
</evidence>
<name>A0A918NGI2_9GAMM</name>
<feature type="transmembrane region" description="Helical" evidence="7">
    <location>
        <begin position="95"/>
        <end position="115"/>
    </location>
</feature>
<evidence type="ECO:0000256" key="7">
    <source>
        <dbReference type="SAM" id="Phobius"/>
    </source>
</evidence>
<comment type="caution">
    <text evidence="9">The sequence shown here is derived from an EMBL/GenBank/DDBJ whole genome shotgun (WGS) entry which is preliminary data.</text>
</comment>
<evidence type="ECO:0000256" key="5">
    <source>
        <dbReference type="ARBA" id="ARBA00022989"/>
    </source>
</evidence>
<dbReference type="Pfam" id="PF01694">
    <property type="entry name" value="Rhomboid"/>
    <property type="match status" value="1"/>
</dbReference>
<dbReference type="GO" id="GO:0004252">
    <property type="term" value="F:serine-type endopeptidase activity"/>
    <property type="evidence" value="ECO:0007669"/>
    <property type="project" value="InterPro"/>
</dbReference>
<keyword evidence="6 7" id="KW-0472">Membrane</keyword>
<keyword evidence="3 7" id="KW-0812">Transmembrane</keyword>
<evidence type="ECO:0000313" key="9">
    <source>
        <dbReference type="EMBL" id="GGX71333.1"/>
    </source>
</evidence>
<feature type="domain" description="Peptidase S54 rhomboid" evidence="8">
    <location>
        <begin position="56"/>
        <end position="192"/>
    </location>
</feature>
<dbReference type="Proteomes" id="UP000626148">
    <property type="component" value="Unassembled WGS sequence"/>
</dbReference>
<dbReference type="SUPFAM" id="SSF144091">
    <property type="entry name" value="Rhomboid-like"/>
    <property type="match status" value="1"/>
</dbReference>
<proteinExistence type="inferred from homology"/>
<gene>
    <name evidence="9" type="ORF">GCM10007392_43520</name>
</gene>